<keyword evidence="3" id="KW-0804">Transcription</keyword>
<dbReference type="GO" id="GO:0003700">
    <property type="term" value="F:DNA-binding transcription factor activity"/>
    <property type="evidence" value="ECO:0007669"/>
    <property type="project" value="TreeGrafter"/>
</dbReference>
<dbReference type="PANTHER" id="PTHR30146:SF109">
    <property type="entry name" value="HTH-TYPE TRANSCRIPTIONAL REGULATOR GALS"/>
    <property type="match status" value="1"/>
</dbReference>
<reference evidence="6 7" key="1">
    <citation type="submission" date="2019-08" db="EMBL/GenBank/DDBJ databases">
        <title>In-depth cultivation of the pig gut microbiome towards novel bacterial diversity and tailored functional studies.</title>
        <authorList>
            <person name="Wylensek D."/>
            <person name="Hitch T.C.A."/>
            <person name="Clavel T."/>
        </authorList>
    </citation>
    <scope>NUCLEOTIDE SEQUENCE [LARGE SCALE GENOMIC DNA]</scope>
    <source>
        <strain evidence="6 7">MUC/MUC-530-WT-4D</strain>
    </source>
</reference>
<dbReference type="Gene3D" id="3.40.50.2300">
    <property type="match status" value="2"/>
</dbReference>
<keyword evidence="1" id="KW-0805">Transcription regulation</keyword>
<dbReference type="SUPFAM" id="SSF53822">
    <property type="entry name" value="Periplasmic binding protein-like I"/>
    <property type="match status" value="1"/>
</dbReference>
<dbReference type="PROSITE" id="PS50932">
    <property type="entry name" value="HTH_LACI_2"/>
    <property type="match status" value="1"/>
</dbReference>
<comment type="caution">
    <text evidence="6">The sequence shown here is derived from an EMBL/GenBank/DDBJ whole genome shotgun (WGS) entry which is preliminary data.</text>
</comment>
<organism evidence="6 7">
    <name type="scientific">Roseburia porci</name>
    <dbReference type="NCBI Taxonomy" id="2605790"/>
    <lineage>
        <taxon>Bacteria</taxon>
        <taxon>Bacillati</taxon>
        <taxon>Bacillota</taxon>
        <taxon>Clostridia</taxon>
        <taxon>Lachnospirales</taxon>
        <taxon>Lachnospiraceae</taxon>
        <taxon>Roseburia</taxon>
    </lineage>
</organism>
<evidence type="ECO:0000256" key="1">
    <source>
        <dbReference type="ARBA" id="ARBA00023015"/>
    </source>
</evidence>
<dbReference type="InterPro" id="IPR046335">
    <property type="entry name" value="LacI/GalR-like_sensor"/>
</dbReference>
<dbReference type="PROSITE" id="PS50943">
    <property type="entry name" value="HTH_CROC1"/>
    <property type="match status" value="1"/>
</dbReference>
<dbReference type="CDD" id="cd01392">
    <property type="entry name" value="HTH_LacI"/>
    <property type="match status" value="1"/>
</dbReference>
<feature type="domain" description="HTH cro/C1-type" evidence="5">
    <location>
        <begin position="6"/>
        <end position="52"/>
    </location>
</feature>
<dbReference type="GO" id="GO:0000976">
    <property type="term" value="F:transcription cis-regulatory region binding"/>
    <property type="evidence" value="ECO:0007669"/>
    <property type="project" value="TreeGrafter"/>
</dbReference>
<evidence type="ECO:0000313" key="6">
    <source>
        <dbReference type="EMBL" id="MST74664.1"/>
    </source>
</evidence>
<sequence length="334" mass="37701">MSEQYKNITISDVAEALGVSKTTVSRAISGKGRIGEATRQRILEYIEEHDYKPNVIAKGLAQSRTYNICVVMPGNYSLVDLPFFQEIIMGIQEVAGMSEYDILLCTCQENDVAALERIVSNRKVDGVILLRTYVKDAQIELLQSKKLPFVTVGSTDYEHVVQIDHDHESACRELTSIMLMRKMKRIALLGGNDAFVVTKSRYKGFTEAFTSFGREPENELIYMNLESRVQIEKAVEELIDKKADCIICMDDAICSRVLVKLRQEEIHVPQDVRIASFYNSSVLENSTPSITSLSFDVRELGMASCKELLQMIENESVPEKTLLTYEVVLKESTK</sequence>
<evidence type="ECO:0000259" key="5">
    <source>
        <dbReference type="PROSITE" id="PS50943"/>
    </source>
</evidence>
<dbReference type="EMBL" id="VUNI01000008">
    <property type="protein sequence ID" value="MST74664.1"/>
    <property type="molecule type" value="Genomic_DNA"/>
</dbReference>
<gene>
    <name evidence="6" type="ORF">FYJ75_06365</name>
</gene>
<dbReference type="InterPro" id="IPR000843">
    <property type="entry name" value="HTH_LacI"/>
</dbReference>
<dbReference type="Pfam" id="PF13377">
    <property type="entry name" value="Peripla_BP_3"/>
    <property type="match status" value="1"/>
</dbReference>
<evidence type="ECO:0000256" key="3">
    <source>
        <dbReference type="ARBA" id="ARBA00023163"/>
    </source>
</evidence>
<dbReference type="Proteomes" id="UP000474024">
    <property type="component" value="Unassembled WGS sequence"/>
</dbReference>
<evidence type="ECO:0000313" key="7">
    <source>
        <dbReference type="Proteomes" id="UP000474024"/>
    </source>
</evidence>
<keyword evidence="2" id="KW-0238">DNA-binding</keyword>
<dbReference type="InterPro" id="IPR001387">
    <property type="entry name" value="Cro/C1-type_HTH"/>
</dbReference>
<feature type="domain" description="HTH lacI-type" evidence="4">
    <location>
        <begin position="8"/>
        <end position="62"/>
    </location>
</feature>
<name>A0A6L5YQA7_9FIRM</name>
<keyword evidence="7" id="KW-1185">Reference proteome</keyword>
<dbReference type="SUPFAM" id="SSF47413">
    <property type="entry name" value="lambda repressor-like DNA-binding domains"/>
    <property type="match status" value="1"/>
</dbReference>
<accession>A0A6L5YQA7</accession>
<protein>
    <submittedName>
        <fullName evidence="6">LacI family transcriptional regulator</fullName>
    </submittedName>
</protein>
<dbReference type="SMART" id="SM00354">
    <property type="entry name" value="HTH_LACI"/>
    <property type="match status" value="1"/>
</dbReference>
<dbReference type="InterPro" id="IPR028082">
    <property type="entry name" value="Peripla_BP_I"/>
</dbReference>
<dbReference type="AlphaFoldDB" id="A0A6L5YQA7"/>
<dbReference type="InterPro" id="IPR010982">
    <property type="entry name" value="Lambda_DNA-bd_dom_sf"/>
</dbReference>
<evidence type="ECO:0000259" key="4">
    <source>
        <dbReference type="PROSITE" id="PS50932"/>
    </source>
</evidence>
<dbReference type="RefSeq" id="WP_154429633.1">
    <property type="nucleotide sequence ID" value="NZ_VUNI01000008.1"/>
</dbReference>
<dbReference type="Gene3D" id="1.10.260.40">
    <property type="entry name" value="lambda repressor-like DNA-binding domains"/>
    <property type="match status" value="1"/>
</dbReference>
<proteinExistence type="predicted"/>
<dbReference type="Pfam" id="PF00356">
    <property type="entry name" value="LacI"/>
    <property type="match status" value="1"/>
</dbReference>
<evidence type="ECO:0000256" key="2">
    <source>
        <dbReference type="ARBA" id="ARBA00023125"/>
    </source>
</evidence>
<dbReference type="PANTHER" id="PTHR30146">
    <property type="entry name" value="LACI-RELATED TRANSCRIPTIONAL REPRESSOR"/>
    <property type="match status" value="1"/>
</dbReference>